<feature type="domain" description="GIT Spa2 homology (SHD)" evidence="2">
    <location>
        <begin position="67"/>
        <end position="97"/>
    </location>
</feature>
<dbReference type="InterPro" id="IPR013724">
    <property type="entry name" value="GIT_SHD"/>
</dbReference>
<dbReference type="GO" id="GO:0005078">
    <property type="term" value="F:MAP-kinase scaffold activity"/>
    <property type="evidence" value="ECO:0007669"/>
    <property type="project" value="TreeGrafter"/>
</dbReference>
<dbReference type="EMBL" id="JARJLG010000089">
    <property type="protein sequence ID" value="KAJ7748519.1"/>
    <property type="molecule type" value="Genomic_DNA"/>
</dbReference>
<evidence type="ECO:0000313" key="3">
    <source>
        <dbReference type="EMBL" id="KAJ7748519.1"/>
    </source>
</evidence>
<feature type="region of interest" description="Disordered" evidence="1">
    <location>
        <begin position="1"/>
        <end position="33"/>
    </location>
</feature>
<comment type="caution">
    <text evidence="3">The sequence shown here is derived from an EMBL/GenBank/DDBJ whole genome shotgun (WGS) entry which is preliminary data.</text>
</comment>
<organism evidence="3 4">
    <name type="scientific">Mycena maculata</name>
    <dbReference type="NCBI Taxonomy" id="230809"/>
    <lineage>
        <taxon>Eukaryota</taxon>
        <taxon>Fungi</taxon>
        <taxon>Dikarya</taxon>
        <taxon>Basidiomycota</taxon>
        <taxon>Agaricomycotina</taxon>
        <taxon>Agaricomycetes</taxon>
        <taxon>Agaricomycetidae</taxon>
        <taxon>Agaricales</taxon>
        <taxon>Marasmiineae</taxon>
        <taxon>Mycenaceae</taxon>
        <taxon>Mycena</taxon>
    </lineage>
</organism>
<evidence type="ECO:0000259" key="2">
    <source>
        <dbReference type="SMART" id="SM00555"/>
    </source>
</evidence>
<feature type="compositionally biased region" description="Basic and acidic residues" evidence="1">
    <location>
        <begin position="19"/>
        <end position="28"/>
    </location>
</feature>
<evidence type="ECO:0000256" key="1">
    <source>
        <dbReference type="SAM" id="MobiDB-lite"/>
    </source>
</evidence>
<accession>A0AAD7N6A6</accession>
<proteinExistence type="predicted"/>
<dbReference type="PANTHER" id="PTHR21601:SF0">
    <property type="entry name" value="PROTEIN SPA2-RELATED"/>
    <property type="match status" value="1"/>
</dbReference>
<feature type="domain" description="GIT Spa2 homology (SHD)" evidence="2">
    <location>
        <begin position="125"/>
        <end position="155"/>
    </location>
</feature>
<dbReference type="AlphaFoldDB" id="A0AAD7N6A6"/>
<evidence type="ECO:0000313" key="4">
    <source>
        <dbReference type="Proteomes" id="UP001215280"/>
    </source>
</evidence>
<dbReference type="GO" id="GO:1902716">
    <property type="term" value="C:cell cortex of growing cell tip"/>
    <property type="evidence" value="ECO:0007669"/>
    <property type="project" value="TreeGrafter"/>
</dbReference>
<dbReference type="InterPro" id="IPR039892">
    <property type="entry name" value="Spa2/Sph1"/>
</dbReference>
<protein>
    <recommendedName>
        <fullName evidence="2">GIT Spa2 homology (SHD) domain-containing protein</fullName>
    </recommendedName>
</protein>
<gene>
    <name evidence="3" type="ORF">DFH07DRAFT_962102</name>
</gene>
<dbReference type="PANTHER" id="PTHR21601">
    <property type="entry name" value="SPA2 PROTEIN"/>
    <property type="match status" value="1"/>
</dbReference>
<dbReference type="SMART" id="SM00555">
    <property type="entry name" value="GIT"/>
    <property type="match status" value="2"/>
</dbReference>
<keyword evidence="4" id="KW-1185">Reference proteome</keyword>
<sequence>MKSPSPTGTSSGISNYRTESYRSLRDKNVSPVPPIDYRSVSEVDFNELARYLAAYRAKAPPNWRSTAREKLTRLTTHQFHQLSTDVYDELVRRKNEKEGMHVCSHYVPVPFLPVREEFDPRRNQARQKIAALPITRFEDLSSDVYYELGRRYPKLKEDVRPVAQKSGSHH</sequence>
<dbReference type="Pfam" id="PF08518">
    <property type="entry name" value="GIT_SHD"/>
    <property type="match status" value="2"/>
</dbReference>
<feature type="compositionally biased region" description="Low complexity" evidence="1">
    <location>
        <begin position="1"/>
        <end position="12"/>
    </location>
</feature>
<name>A0AAD7N6A6_9AGAR</name>
<reference evidence="3" key="1">
    <citation type="submission" date="2023-03" db="EMBL/GenBank/DDBJ databases">
        <title>Massive genome expansion in bonnet fungi (Mycena s.s.) driven by repeated elements and novel gene families across ecological guilds.</title>
        <authorList>
            <consortium name="Lawrence Berkeley National Laboratory"/>
            <person name="Harder C.B."/>
            <person name="Miyauchi S."/>
            <person name="Viragh M."/>
            <person name="Kuo A."/>
            <person name="Thoen E."/>
            <person name="Andreopoulos B."/>
            <person name="Lu D."/>
            <person name="Skrede I."/>
            <person name="Drula E."/>
            <person name="Henrissat B."/>
            <person name="Morin E."/>
            <person name="Kohler A."/>
            <person name="Barry K."/>
            <person name="LaButti K."/>
            <person name="Morin E."/>
            <person name="Salamov A."/>
            <person name="Lipzen A."/>
            <person name="Mereny Z."/>
            <person name="Hegedus B."/>
            <person name="Baldrian P."/>
            <person name="Stursova M."/>
            <person name="Weitz H."/>
            <person name="Taylor A."/>
            <person name="Grigoriev I.V."/>
            <person name="Nagy L.G."/>
            <person name="Martin F."/>
            <person name="Kauserud H."/>
        </authorList>
    </citation>
    <scope>NUCLEOTIDE SEQUENCE</scope>
    <source>
        <strain evidence="3">CBHHK188m</strain>
    </source>
</reference>
<dbReference type="Proteomes" id="UP001215280">
    <property type="component" value="Unassembled WGS sequence"/>
</dbReference>
<dbReference type="GO" id="GO:0005826">
    <property type="term" value="C:actomyosin contractile ring"/>
    <property type="evidence" value="ECO:0007669"/>
    <property type="project" value="TreeGrafter"/>
</dbReference>